<protein>
    <submittedName>
        <fullName evidence="2">Uncharacterized protein</fullName>
    </submittedName>
</protein>
<reference evidence="2" key="1">
    <citation type="submission" date="2021-01" db="EMBL/GenBank/DDBJ databases">
        <authorList>
            <person name="Corre E."/>
            <person name="Pelletier E."/>
            <person name="Niang G."/>
            <person name="Scheremetjew M."/>
            <person name="Finn R."/>
            <person name="Kale V."/>
            <person name="Holt S."/>
            <person name="Cochrane G."/>
            <person name="Meng A."/>
            <person name="Brown T."/>
            <person name="Cohen L."/>
        </authorList>
    </citation>
    <scope>NUCLEOTIDE SEQUENCE</scope>
    <source>
        <strain evidence="2">SL-175</strain>
    </source>
</reference>
<feature type="compositionally biased region" description="Basic and acidic residues" evidence="1">
    <location>
        <begin position="188"/>
        <end position="216"/>
    </location>
</feature>
<evidence type="ECO:0000313" key="2">
    <source>
        <dbReference type="EMBL" id="CAD8699071.1"/>
    </source>
</evidence>
<gene>
    <name evidence="2" type="ORF">MANT1106_LOCUS1752</name>
</gene>
<feature type="compositionally biased region" description="Polar residues" evidence="1">
    <location>
        <begin position="227"/>
        <end position="238"/>
    </location>
</feature>
<organism evidence="2">
    <name type="scientific">Mantoniella antarctica</name>
    <dbReference type="NCBI Taxonomy" id="81844"/>
    <lineage>
        <taxon>Eukaryota</taxon>
        <taxon>Viridiplantae</taxon>
        <taxon>Chlorophyta</taxon>
        <taxon>Mamiellophyceae</taxon>
        <taxon>Mamiellales</taxon>
        <taxon>Mamiellaceae</taxon>
        <taxon>Mantoniella</taxon>
    </lineage>
</organism>
<proteinExistence type="predicted"/>
<dbReference type="EMBL" id="HBFC01003313">
    <property type="protein sequence ID" value="CAD8699071.1"/>
    <property type="molecule type" value="Transcribed_RNA"/>
</dbReference>
<accession>A0A7S0X356</accession>
<dbReference type="AlphaFoldDB" id="A0A7S0X356"/>
<evidence type="ECO:0000256" key="1">
    <source>
        <dbReference type="SAM" id="MobiDB-lite"/>
    </source>
</evidence>
<name>A0A7S0X356_9CHLO</name>
<sequence>MAGLKVTKSLEVRPWRTTVNLGAFVDVRHKTVSGFSRVEVDAGKCGTLVGDIDGLELQKDWRVPLGAAESQLSLSVGVGVTTLKPYINIDIRPIRRAVKAATAGWKLYTTDNGLDLQPSIPLSRNASITVPLTLSTGKIRAINIEGLEGDRIDHVKLHAHGAIACYKFPSFVIKGGDRVDNQGDEEEKGVVKKNARDAKSLEAKSTKGEVNVEAKLAKGGSPKEATITMSATQQSDAISSAKAETGKKKNVWGK</sequence>
<feature type="region of interest" description="Disordered" evidence="1">
    <location>
        <begin position="182"/>
        <end position="254"/>
    </location>
</feature>